<feature type="compositionally biased region" description="Polar residues" evidence="1">
    <location>
        <begin position="34"/>
        <end position="43"/>
    </location>
</feature>
<dbReference type="Pfam" id="PF00004">
    <property type="entry name" value="AAA"/>
    <property type="match status" value="1"/>
</dbReference>
<dbReference type="GO" id="GO:0008233">
    <property type="term" value="F:peptidase activity"/>
    <property type="evidence" value="ECO:0007669"/>
    <property type="project" value="UniProtKB-KW"/>
</dbReference>
<dbReference type="PANTHER" id="PTHR46411:SF3">
    <property type="entry name" value="AAA+ ATPASE DOMAIN-CONTAINING PROTEIN"/>
    <property type="match status" value="1"/>
</dbReference>
<dbReference type="GeneID" id="98174641"/>
<feature type="compositionally biased region" description="Low complexity" evidence="1">
    <location>
        <begin position="55"/>
        <end position="69"/>
    </location>
</feature>
<keyword evidence="3" id="KW-0378">Hydrolase</keyword>
<reference evidence="3 4" key="1">
    <citation type="submission" date="2024-09" db="EMBL/GenBank/DDBJ databases">
        <title>Itraconazole resistance in Madurella fahalii resulting from another homologue of gene encoding cytochrome P450 14-alpha sterol demethylase (CYP51).</title>
        <authorList>
            <person name="Yoshioka I."/>
            <person name="Fahal A.H."/>
            <person name="Kaneko S."/>
            <person name="Yaguchi T."/>
        </authorList>
    </citation>
    <scope>NUCLEOTIDE SEQUENCE [LARGE SCALE GENOMIC DNA]</scope>
    <source>
        <strain evidence="3 4">IFM 68171</strain>
    </source>
</reference>
<dbReference type="SMART" id="SM00382">
    <property type="entry name" value="AAA"/>
    <property type="match status" value="1"/>
</dbReference>
<sequence length="796" mass="88208">MPFSNLVPRNVSEKLWKWRYKLRHLGDSGEKTLSDFSSAQSAVSDGKKKTENKGGSKSSSTPAAASTGADNTSKNCELGANASVKTLYEGPNSREGRFDWVDYPPKQLSKSAAKAQSRVAIKVFKVKDTEKPVISGRFSLRYHMIEIQNPLLVAAAAEILKKQDMHLDVGDNAVFQYPFQELYFGYDDFVARLSALDETEPGHPLKPFLRLFVALLDDIFAGTRAKLKALRADGLVSFKLAWAFFPKNTTVISWGNNCELLSKVTKTTYQCMAGGRKALAIEGKVLRFDGASFLWEDHSINIPSFLGNLPVTDLAAYPLEFHDAADDVQLRLTSRGRKVLDYQGLTYVNYNGIAIHSDGADVQKHNVEGRVLVDVIGYKKHHLAQGSREGSDPQTKKQLLVSDGGSGPRTKRELVVNDDDSAETAADGKTATGLSAAAAGLKRLSPAAQERNKRDMLAREAKEPHLMFMLPVIEGYALKNKLWVSFFVEDIKPMVWNDQAYDHLVYDEQQKDLIMSFVESHGSGEGGTSTTAVQRRHKAMEDVIAGKGQGLVMLLSGPPGTGKTLMAEAVADRTQRPLFYLQAEDLGINAAVLGANIKKVFQMATEWDAVILLDEADVFMAERHPQDIARNELVSIFLRELEYFRGIIFLTTNLYSTIDSAFRSRVSLHLIFNSLTPEARTLIWRKFLDRLPPREPASPAAIEGLEGPDKEQRGGFSGDGAEAELDDDLLTDQDIKELAAWQLNGREIKTAVKMTRTWCDHKGYPLTLSRLENGIKVTSPHATKCSHEKDTSLYDE</sequence>
<dbReference type="RefSeq" id="XP_070915419.1">
    <property type="nucleotide sequence ID" value="XM_071059318.1"/>
</dbReference>
<feature type="region of interest" description="Disordered" evidence="1">
    <location>
        <begin position="30"/>
        <end position="75"/>
    </location>
</feature>
<feature type="compositionally biased region" description="Basic and acidic residues" evidence="1">
    <location>
        <begin position="45"/>
        <end position="54"/>
    </location>
</feature>
<evidence type="ECO:0000313" key="3">
    <source>
        <dbReference type="EMBL" id="GAB1313688.1"/>
    </source>
</evidence>
<dbReference type="InterPro" id="IPR027417">
    <property type="entry name" value="P-loop_NTPase"/>
</dbReference>
<dbReference type="InterPro" id="IPR003959">
    <property type="entry name" value="ATPase_AAA_core"/>
</dbReference>
<keyword evidence="3" id="KW-0645">Protease</keyword>
<dbReference type="Gene3D" id="3.40.50.300">
    <property type="entry name" value="P-loop containing nucleotide triphosphate hydrolases"/>
    <property type="match status" value="1"/>
</dbReference>
<feature type="domain" description="AAA+ ATPase" evidence="2">
    <location>
        <begin position="549"/>
        <end position="676"/>
    </location>
</feature>
<organism evidence="3 4">
    <name type="scientific">Madurella fahalii</name>
    <dbReference type="NCBI Taxonomy" id="1157608"/>
    <lineage>
        <taxon>Eukaryota</taxon>
        <taxon>Fungi</taxon>
        <taxon>Dikarya</taxon>
        <taxon>Ascomycota</taxon>
        <taxon>Pezizomycotina</taxon>
        <taxon>Sordariomycetes</taxon>
        <taxon>Sordariomycetidae</taxon>
        <taxon>Sordariales</taxon>
        <taxon>Sordariales incertae sedis</taxon>
        <taxon>Madurella</taxon>
    </lineage>
</organism>
<feature type="region of interest" description="Disordered" evidence="1">
    <location>
        <begin position="698"/>
        <end position="718"/>
    </location>
</feature>
<comment type="caution">
    <text evidence="3">The sequence shown here is derived from an EMBL/GenBank/DDBJ whole genome shotgun (WGS) entry which is preliminary data.</text>
</comment>
<dbReference type="SUPFAM" id="SSF52540">
    <property type="entry name" value="P-loop containing nucleoside triphosphate hydrolases"/>
    <property type="match status" value="1"/>
</dbReference>
<evidence type="ECO:0000259" key="2">
    <source>
        <dbReference type="SMART" id="SM00382"/>
    </source>
</evidence>
<dbReference type="Proteomes" id="UP001628179">
    <property type="component" value="Unassembled WGS sequence"/>
</dbReference>
<evidence type="ECO:0000256" key="1">
    <source>
        <dbReference type="SAM" id="MobiDB-lite"/>
    </source>
</evidence>
<keyword evidence="4" id="KW-1185">Reference proteome</keyword>
<dbReference type="InterPro" id="IPR054289">
    <property type="entry name" value="DUF7025"/>
</dbReference>
<proteinExistence type="predicted"/>
<gene>
    <name evidence="3" type="ORF">MFIFM68171_03898</name>
</gene>
<protein>
    <submittedName>
        <fullName evidence="3">26S protease regulatory subunit</fullName>
    </submittedName>
</protein>
<dbReference type="InterPro" id="IPR003593">
    <property type="entry name" value="AAA+_ATPase"/>
</dbReference>
<feature type="region of interest" description="Disordered" evidence="1">
    <location>
        <begin position="383"/>
        <end position="412"/>
    </location>
</feature>
<evidence type="ECO:0000313" key="4">
    <source>
        <dbReference type="Proteomes" id="UP001628179"/>
    </source>
</evidence>
<dbReference type="CDD" id="cd19481">
    <property type="entry name" value="RecA-like_protease"/>
    <property type="match status" value="1"/>
</dbReference>
<dbReference type="GO" id="GO:0006508">
    <property type="term" value="P:proteolysis"/>
    <property type="evidence" value="ECO:0007669"/>
    <property type="project" value="UniProtKB-KW"/>
</dbReference>
<dbReference type="EMBL" id="BAAFSV010000002">
    <property type="protein sequence ID" value="GAB1313688.1"/>
    <property type="molecule type" value="Genomic_DNA"/>
</dbReference>
<dbReference type="PANTHER" id="PTHR46411">
    <property type="entry name" value="FAMILY ATPASE, PUTATIVE-RELATED"/>
    <property type="match status" value="1"/>
</dbReference>
<accession>A0ABQ0G7E3</accession>
<dbReference type="Pfam" id="PF22942">
    <property type="entry name" value="DUF7025"/>
    <property type="match status" value="1"/>
</dbReference>
<name>A0ABQ0G7E3_9PEZI</name>